<evidence type="ECO:0000313" key="4">
    <source>
        <dbReference type="Proteomes" id="UP000295310"/>
    </source>
</evidence>
<feature type="domain" description="Terminase large subunit-like ATPase" evidence="1">
    <location>
        <begin position="92"/>
        <end position="247"/>
    </location>
</feature>
<dbReference type="EMBL" id="SCWA01000012">
    <property type="protein sequence ID" value="TDL96691.1"/>
    <property type="molecule type" value="Genomic_DNA"/>
</dbReference>
<dbReference type="Gene3D" id="3.40.50.300">
    <property type="entry name" value="P-loop containing nucleotide triphosphate hydrolases"/>
    <property type="match status" value="1"/>
</dbReference>
<dbReference type="OrthoDB" id="9760250at2"/>
<dbReference type="Pfam" id="PF03354">
    <property type="entry name" value="TerL_ATPase"/>
    <property type="match status" value="1"/>
</dbReference>
<reference evidence="3 4" key="1">
    <citation type="submission" date="2019-01" db="EMBL/GenBank/DDBJ databases">
        <title>Draft genome sequences of the type strains of six Macrococcus species.</title>
        <authorList>
            <person name="Mazhar S."/>
            <person name="Altermann E."/>
            <person name="Hill C."/>
            <person name="Mcauliffe O."/>
        </authorList>
    </citation>
    <scope>NUCLEOTIDE SEQUENCE [LARGE SCALE GENOMIC DNA]</scope>
    <source>
        <strain evidence="3 4">CCM4811</strain>
    </source>
</reference>
<name>A0A4R6BCX4_9STAP</name>
<protein>
    <submittedName>
        <fullName evidence="3">Terminase large subunit</fullName>
    </submittedName>
</protein>
<dbReference type="InterPro" id="IPR046462">
    <property type="entry name" value="TerL_nuclease"/>
</dbReference>
<dbReference type="AlphaFoldDB" id="A0A4R6BCX4"/>
<dbReference type="InterPro" id="IPR027417">
    <property type="entry name" value="P-loop_NTPase"/>
</dbReference>
<dbReference type="PANTHER" id="PTHR41287:SF1">
    <property type="entry name" value="PROTEIN YMFN"/>
    <property type="match status" value="1"/>
</dbReference>
<comment type="caution">
    <text evidence="3">The sequence shown here is derived from an EMBL/GenBank/DDBJ whole genome shotgun (WGS) entry which is preliminary data.</text>
</comment>
<organism evidence="3 4">
    <name type="scientific">Macrococcus brunensis</name>
    <dbReference type="NCBI Taxonomy" id="198483"/>
    <lineage>
        <taxon>Bacteria</taxon>
        <taxon>Bacillati</taxon>
        <taxon>Bacillota</taxon>
        <taxon>Bacilli</taxon>
        <taxon>Bacillales</taxon>
        <taxon>Staphylococcaceae</taxon>
        <taxon>Macrococcus</taxon>
    </lineage>
</organism>
<feature type="domain" description="Terminase large subunit-like endonuclease" evidence="2">
    <location>
        <begin position="260"/>
        <end position="542"/>
    </location>
</feature>
<evidence type="ECO:0000313" key="3">
    <source>
        <dbReference type="EMBL" id="TDL96691.1"/>
    </source>
</evidence>
<accession>A0A4R6BCX4</accession>
<sequence length="561" mass="65441">MIQNEHVTYYIDQYKKGEILFNEERKQLVEYLENYVLLLDNVFFDEEKIKNCIKYIDKYFFETQPFQKFLIAFVFLFEQETLPDGEEIISPYFNEFLITLGRGGGKNGWISGVSNFMQTPYHGIAAYDISIVANSEEQAKTSFDEVYNMIVDHQLFKSSETPYEPFKISKTEIVNLDTRSKLKFNTSNAKTKDGGREGCVIFDEIHIYEDSKMVDVKRGGLGKVPHARTFYIGTDGHVREGFMDSQKNRALAILNGKELEDRLFPFICKLDKAEEVNAHVNYQKANPMFHPPLCKYAHVLFKEVHGEFKKLRYNPNGRSEFMTKRMNFPEVDESKVLATWKEILATNREMPDVSQRMCIGGVDYATVKDFAAVGLLFRKGEEYIWKAHSFVREEFLKKSAIKAPIREWHEQGYLTIVDEPSIHPTIIVNWFVEMRERYGLEKVIMDNYRADLLRPYFEAAGIEVEVIKNPRAIHDLLHPRIETIFANELLILGDNPLMRWYINNVAVKVNVSTGKREYIKKDEFTRKTDGFHAFLHALYRADEIVDFDIDEAFDLLDALDF</sequence>
<dbReference type="GO" id="GO:0004519">
    <property type="term" value="F:endonuclease activity"/>
    <property type="evidence" value="ECO:0007669"/>
    <property type="project" value="InterPro"/>
</dbReference>
<evidence type="ECO:0000259" key="1">
    <source>
        <dbReference type="Pfam" id="PF03354"/>
    </source>
</evidence>
<dbReference type="InterPro" id="IPR046461">
    <property type="entry name" value="TerL_ATPase"/>
</dbReference>
<gene>
    <name evidence="3" type="ORF">ERX27_07500</name>
</gene>
<dbReference type="InterPro" id="IPR005021">
    <property type="entry name" value="Terminase_largesu-like"/>
</dbReference>
<dbReference type="PANTHER" id="PTHR41287">
    <property type="match status" value="1"/>
</dbReference>
<evidence type="ECO:0000259" key="2">
    <source>
        <dbReference type="Pfam" id="PF20441"/>
    </source>
</evidence>
<dbReference type="Pfam" id="PF20441">
    <property type="entry name" value="TerL_nuclease"/>
    <property type="match status" value="1"/>
</dbReference>
<keyword evidence="4" id="KW-1185">Reference proteome</keyword>
<proteinExistence type="predicted"/>
<dbReference type="Proteomes" id="UP000295310">
    <property type="component" value="Unassembled WGS sequence"/>
</dbReference>
<dbReference type="RefSeq" id="WP_133432219.1">
    <property type="nucleotide sequence ID" value="NZ_SCWA01000012.1"/>
</dbReference>